<dbReference type="InterPro" id="IPR011659">
    <property type="entry name" value="WD40"/>
</dbReference>
<dbReference type="Proteomes" id="UP000248975">
    <property type="component" value="Unassembled WGS sequence"/>
</dbReference>
<evidence type="ECO:0000256" key="1">
    <source>
        <dbReference type="ARBA" id="ARBA00009820"/>
    </source>
</evidence>
<dbReference type="Pfam" id="PF07676">
    <property type="entry name" value="PD40"/>
    <property type="match status" value="3"/>
</dbReference>
<comment type="caution">
    <text evidence="2">The sequence shown here is derived from an EMBL/GenBank/DDBJ whole genome shotgun (WGS) entry which is preliminary data.</text>
</comment>
<name>A0A2W5S085_CERSP</name>
<comment type="similarity">
    <text evidence="1">Belongs to the TolB family.</text>
</comment>
<dbReference type="PANTHER" id="PTHR36842:SF1">
    <property type="entry name" value="PROTEIN TOLB"/>
    <property type="match status" value="1"/>
</dbReference>
<evidence type="ECO:0000313" key="2">
    <source>
        <dbReference type="EMBL" id="PZQ95496.1"/>
    </source>
</evidence>
<reference evidence="2 3" key="1">
    <citation type="submission" date="2017-08" db="EMBL/GenBank/DDBJ databases">
        <title>Infants hospitalized years apart are colonized by the same room-sourced microbial strains.</title>
        <authorList>
            <person name="Brooks B."/>
            <person name="Olm M.R."/>
            <person name="Firek B.A."/>
            <person name="Baker R."/>
            <person name="Thomas B.C."/>
            <person name="Morowitz M.J."/>
            <person name="Banfield J.F."/>
        </authorList>
    </citation>
    <scope>NUCLEOTIDE SEQUENCE [LARGE SCALE GENOMIC DNA]</scope>
    <source>
        <strain evidence="2">S2_003_000_R2_11</strain>
    </source>
</reference>
<sequence>MRSFLEIYDLATGRSRTVLATERLIEAPNWHPDGWLLVNGDGRLWRVPLDKPELLPLESGEALRCNNDHGFSPDGKSIFLSSHTDRGSEIYVMPSGGGVSQPVTKNAPSWWHGVSPDGAGIVYAAARGSRVVDIWACPTKGGEEVRLTFGEGHSDGPGFSARGDWVYYNCDRTGHAQIWRVRPDGTGHEQVFRDDLVNWFPHPSPTGRHVLYLAYPKGTEGHPRDKDVALVLMDSDGGDRRVLARFNGGQGTMNVPNWSPDGTAFAYVRYAPEG</sequence>
<organism evidence="2 3">
    <name type="scientific">Cereibacter sphaeroides</name>
    <name type="common">Rhodobacter sphaeroides</name>
    <dbReference type="NCBI Taxonomy" id="1063"/>
    <lineage>
        <taxon>Bacteria</taxon>
        <taxon>Pseudomonadati</taxon>
        <taxon>Pseudomonadota</taxon>
        <taxon>Alphaproteobacteria</taxon>
        <taxon>Rhodobacterales</taxon>
        <taxon>Paracoccaceae</taxon>
        <taxon>Cereibacter</taxon>
    </lineage>
</organism>
<dbReference type="InterPro" id="IPR011042">
    <property type="entry name" value="6-blade_b-propeller_TolB-like"/>
</dbReference>
<dbReference type="Gene3D" id="2.120.10.30">
    <property type="entry name" value="TolB, C-terminal domain"/>
    <property type="match status" value="1"/>
</dbReference>
<proteinExistence type="inferred from homology"/>
<protein>
    <submittedName>
        <fullName evidence="2">Uncharacterized protein</fullName>
    </submittedName>
</protein>
<dbReference type="SUPFAM" id="SSF82171">
    <property type="entry name" value="DPP6 N-terminal domain-like"/>
    <property type="match status" value="1"/>
</dbReference>
<dbReference type="EMBL" id="QFQS01000007">
    <property type="protein sequence ID" value="PZQ95496.1"/>
    <property type="molecule type" value="Genomic_DNA"/>
</dbReference>
<evidence type="ECO:0000313" key="3">
    <source>
        <dbReference type="Proteomes" id="UP000248975"/>
    </source>
</evidence>
<gene>
    <name evidence="2" type="ORF">DI533_19520</name>
</gene>
<dbReference type="PANTHER" id="PTHR36842">
    <property type="entry name" value="PROTEIN TOLB HOMOLOG"/>
    <property type="match status" value="1"/>
</dbReference>
<accession>A0A2W5S085</accession>
<dbReference type="AlphaFoldDB" id="A0A2W5S085"/>